<dbReference type="Pfam" id="PF00059">
    <property type="entry name" value="Lectin_C"/>
    <property type="match status" value="2"/>
</dbReference>
<dbReference type="PANTHER" id="PTHR22803">
    <property type="entry name" value="MANNOSE, PHOSPHOLIPASE, LECTIN RECEPTOR RELATED"/>
    <property type="match status" value="1"/>
</dbReference>
<protein>
    <submittedName>
        <fullName evidence="3">Immulectin 3</fullName>
    </submittedName>
</protein>
<dbReference type="AlphaFoldDB" id="A0A219YXG8"/>
<dbReference type="InterPro" id="IPR001304">
    <property type="entry name" value="C-type_lectin-like"/>
</dbReference>
<name>A0A219YXG8_9NEOP</name>
<gene>
    <name evidence="3" type="primary">IML3</name>
</gene>
<organism evidence="3">
    <name type="scientific">Hepialus xiaojinensis</name>
    <dbReference type="NCBI Taxonomy" id="1589740"/>
    <lineage>
        <taxon>Eukaryota</taxon>
        <taxon>Metazoa</taxon>
        <taxon>Ecdysozoa</taxon>
        <taxon>Arthropoda</taxon>
        <taxon>Hexapoda</taxon>
        <taxon>Insecta</taxon>
        <taxon>Pterygota</taxon>
        <taxon>Neoptera</taxon>
        <taxon>Endopterygota</taxon>
        <taxon>Lepidoptera</taxon>
        <taxon>Glossata</taxon>
        <taxon>Exoporia</taxon>
        <taxon>Hepialoidea</taxon>
        <taxon>Hepialidae</taxon>
        <taxon>Hepialus</taxon>
    </lineage>
</organism>
<reference evidence="3" key="1">
    <citation type="submission" date="2016-07" db="EMBL/GenBank/DDBJ databases">
        <title>A comparative analysis of C-type lectin domain proteins in the ghost moth, Hepialus xiaojinensis.</title>
        <authorList>
            <person name="Meng Q."/>
            <person name="Zhang H."/>
            <person name="Zhang J.-H."/>
            <person name="Zhou G.-L."/>
            <person name="Ni R.-R."/>
            <person name="Zhao Y.-N."/>
            <person name="Qin Q.-L."/>
            <person name="Zou Z."/>
        </authorList>
    </citation>
    <scope>NUCLEOTIDE SEQUENCE</scope>
    <source>
        <tissue evidence="3">Larva fat body</tissue>
    </source>
</reference>
<keyword evidence="1" id="KW-1015">Disulfide bond</keyword>
<dbReference type="InterPro" id="IPR016187">
    <property type="entry name" value="CTDL_fold"/>
</dbReference>
<feature type="domain" description="C-type lectin" evidence="2">
    <location>
        <begin position="182"/>
        <end position="308"/>
    </location>
</feature>
<dbReference type="InterPro" id="IPR016186">
    <property type="entry name" value="C-type_lectin-like/link_sf"/>
</dbReference>
<feature type="domain" description="C-type lectin" evidence="2">
    <location>
        <begin position="40"/>
        <end position="158"/>
    </location>
</feature>
<dbReference type="PROSITE" id="PS50041">
    <property type="entry name" value="C_TYPE_LECTIN_2"/>
    <property type="match status" value="2"/>
</dbReference>
<dbReference type="SMART" id="SM00034">
    <property type="entry name" value="CLECT"/>
    <property type="match status" value="2"/>
</dbReference>
<evidence type="ECO:0000259" key="2">
    <source>
        <dbReference type="PROSITE" id="PS50041"/>
    </source>
</evidence>
<proteinExistence type="evidence at transcript level"/>
<evidence type="ECO:0000313" key="3">
    <source>
        <dbReference type="EMBL" id="AQY54439.1"/>
    </source>
</evidence>
<dbReference type="EMBL" id="KX550122">
    <property type="protein sequence ID" value="AQY54439.1"/>
    <property type="molecule type" value="mRNA"/>
</dbReference>
<dbReference type="SUPFAM" id="SSF56436">
    <property type="entry name" value="C-type lectin-like"/>
    <property type="match status" value="2"/>
</dbReference>
<dbReference type="InterPro" id="IPR050111">
    <property type="entry name" value="C-type_lectin/snaclec_domain"/>
</dbReference>
<evidence type="ECO:0000256" key="1">
    <source>
        <dbReference type="ARBA" id="ARBA00023157"/>
    </source>
</evidence>
<dbReference type="PROSITE" id="PS00615">
    <property type="entry name" value="C_TYPE_LECTIN_1"/>
    <property type="match status" value="2"/>
</dbReference>
<accession>A0A219YXG8</accession>
<dbReference type="Gene3D" id="3.10.100.10">
    <property type="entry name" value="Mannose-Binding Protein A, subunit A"/>
    <property type="match status" value="2"/>
</dbReference>
<dbReference type="CDD" id="cd00037">
    <property type="entry name" value="CLECT"/>
    <property type="match status" value="1"/>
</dbReference>
<dbReference type="InterPro" id="IPR018378">
    <property type="entry name" value="C-type_lectin_CS"/>
</dbReference>
<sequence length="326" mass="36676">MSTYHIMVFICFTCQLFLCPVDSVIGIATFFRRDYDLIHSQRSFYKVHNIPKSWNDARKQCILEGSTLAIPETAEEAEKLRDLMSKKIDTNSVAYLGIQAFTKGFFFTLDGRSINEIYHGWAPGQPNDVDNQEDCVILSSDGKLNDVNCVNKNPFICEKSQDSATWNNACETSDLAYTRVAGMAHCYKVHLEPKNWPDAYATCVAEQSYLAILNSRTESKALINLFNTKPYRNVTQNFLRGAIHLGFHDRFTEGLFTTIRGDTLSDAGFDKWGGGQPDHSLVETCGSMFYDGELNDIGCEQRCFFICEREVGDGSSALSLRFAGLE</sequence>